<organism evidence="3 4">
    <name type="scientific">Phototrophicus methaneseepsis</name>
    <dbReference type="NCBI Taxonomy" id="2710758"/>
    <lineage>
        <taxon>Bacteria</taxon>
        <taxon>Bacillati</taxon>
        <taxon>Chloroflexota</taxon>
        <taxon>Candidatus Thermofontia</taxon>
        <taxon>Phototrophicales</taxon>
        <taxon>Phototrophicaceae</taxon>
        <taxon>Phototrophicus</taxon>
    </lineage>
</organism>
<dbReference type="InterPro" id="IPR035897">
    <property type="entry name" value="Toll_tir_struct_dom_sf"/>
</dbReference>
<sequence>MSHVFISYSHRDTDIMRAIKQRLIDEGLDVWTDENLAWGTPSWVKAVEKAIRQAGAMVVLLSPDSNISTWVDREISMAELLKIPIFPILIRGKEEDAIPLRLVNYQYIRYDAEDFQQKLKQLRANLKRSMTQAEAQAQAAETRSSATLREVAKELESDNAEDRITAIQEMVRMNSKRAVPYLVEALSKETRSKHVIIALIQALNVFKDERAIDVLATHLDNNDKLKYTDHIKDYAARALKAIGTTEALAVLKEADAMPPSAI</sequence>
<evidence type="ECO:0000313" key="4">
    <source>
        <dbReference type="Proteomes" id="UP000594468"/>
    </source>
</evidence>
<keyword evidence="1" id="KW-0175">Coiled coil</keyword>
<keyword evidence="3" id="KW-0675">Receptor</keyword>
<dbReference type="Pfam" id="PF13676">
    <property type="entry name" value="TIR_2"/>
    <property type="match status" value="1"/>
</dbReference>
<dbReference type="InterPro" id="IPR000157">
    <property type="entry name" value="TIR_dom"/>
</dbReference>
<dbReference type="Gene3D" id="3.40.50.10140">
    <property type="entry name" value="Toll/interleukin-1 receptor homology (TIR) domain"/>
    <property type="match status" value="1"/>
</dbReference>
<reference evidence="3 4" key="1">
    <citation type="submission" date="2020-02" db="EMBL/GenBank/DDBJ databases">
        <authorList>
            <person name="Zheng R.K."/>
            <person name="Sun C.M."/>
        </authorList>
    </citation>
    <scope>NUCLEOTIDE SEQUENCE [LARGE SCALE GENOMIC DNA]</scope>
    <source>
        <strain evidence="4">rifampicinis</strain>
    </source>
</reference>
<protein>
    <submittedName>
        <fullName evidence="3">Toll/interleukin-1 receptor domain-containing protein</fullName>
    </submittedName>
</protein>
<dbReference type="AlphaFoldDB" id="A0A7S8E8H9"/>
<feature type="domain" description="TIR" evidence="2">
    <location>
        <begin position="1"/>
        <end position="126"/>
    </location>
</feature>
<proteinExistence type="predicted"/>
<dbReference type="GO" id="GO:0007165">
    <property type="term" value="P:signal transduction"/>
    <property type="evidence" value="ECO:0007669"/>
    <property type="project" value="InterPro"/>
</dbReference>
<name>A0A7S8E8H9_9CHLR</name>
<dbReference type="InterPro" id="IPR004155">
    <property type="entry name" value="PBS_lyase_HEAT"/>
</dbReference>
<feature type="coiled-coil region" evidence="1">
    <location>
        <begin position="112"/>
        <end position="150"/>
    </location>
</feature>
<dbReference type="SUPFAM" id="SSF48371">
    <property type="entry name" value="ARM repeat"/>
    <property type="match status" value="1"/>
</dbReference>
<dbReference type="RefSeq" id="WP_195170361.1">
    <property type="nucleotide sequence ID" value="NZ_CP062983.1"/>
</dbReference>
<dbReference type="SUPFAM" id="SSF52200">
    <property type="entry name" value="Toll/Interleukin receptor TIR domain"/>
    <property type="match status" value="1"/>
</dbReference>
<evidence type="ECO:0000313" key="3">
    <source>
        <dbReference type="EMBL" id="QPC82292.1"/>
    </source>
</evidence>
<dbReference type="Pfam" id="PF03130">
    <property type="entry name" value="HEAT_PBS"/>
    <property type="match status" value="1"/>
</dbReference>
<dbReference type="InterPro" id="IPR016024">
    <property type="entry name" value="ARM-type_fold"/>
</dbReference>
<gene>
    <name evidence="3" type="ORF">G4Y79_21825</name>
</gene>
<keyword evidence="4" id="KW-1185">Reference proteome</keyword>
<dbReference type="KEGG" id="pmet:G4Y79_21825"/>
<dbReference type="EMBL" id="CP062983">
    <property type="protein sequence ID" value="QPC82292.1"/>
    <property type="molecule type" value="Genomic_DNA"/>
</dbReference>
<evidence type="ECO:0000256" key="1">
    <source>
        <dbReference type="SAM" id="Coils"/>
    </source>
</evidence>
<dbReference type="Proteomes" id="UP000594468">
    <property type="component" value="Chromosome"/>
</dbReference>
<dbReference type="Gene3D" id="1.25.10.10">
    <property type="entry name" value="Leucine-rich Repeat Variant"/>
    <property type="match status" value="1"/>
</dbReference>
<dbReference type="Pfam" id="PF13646">
    <property type="entry name" value="HEAT_2"/>
    <property type="match status" value="1"/>
</dbReference>
<dbReference type="PROSITE" id="PS50104">
    <property type="entry name" value="TIR"/>
    <property type="match status" value="1"/>
</dbReference>
<accession>A0A7S8E8H9</accession>
<dbReference type="InterPro" id="IPR011989">
    <property type="entry name" value="ARM-like"/>
</dbReference>
<evidence type="ECO:0000259" key="2">
    <source>
        <dbReference type="PROSITE" id="PS50104"/>
    </source>
</evidence>